<keyword evidence="1" id="KW-0472">Membrane</keyword>
<evidence type="ECO:0000313" key="2">
    <source>
        <dbReference type="EMBL" id="MCT2587816.1"/>
    </source>
</evidence>
<organism evidence="2 3">
    <name type="scientific">Actinophytocola gossypii</name>
    <dbReference type="NCBI Taxonomy" id="2812003"/>
    <lineage>
        <taxon>Bacteria</taxon>
        <taxon>Bacillati</taxon>
        <taxon>Actinomycetota</taxon>
        <taxon>Actinomycetes</taxon>
        <taxon>Pseudonocardiales</taxon>
        <taxon>Pseudonocardiaceae</taxon>
    </lineage>
</organism>
<dbReference type="Proteomes" id="UP001156441">
    <property type="component" value="Unassembled WGS sequence"/>
</dbReference>
<accession>A0ABT2JJB5</accession>
<name>A0ABT2JJB5_9PSEU</name>
<reference evidence="2 3" key="1">
    <citation type="submission" date="2021-02" db="EMBL/GenBank/DDBJ databases">
        <title>Actinophytocola xerophila sp. nov., isolated from soil of cotton cropping field.</title>
        <authorList>
            <person name="Huang R."/>
            <person name="Chen X."/>
            <person name="Ge X."/>
            <person name="Liu W."/>
        </authorList>
    </citation>
    <scope>NUCLEOTIDE SEQUENCE [LARGE SCALE GENOMIC DNA]</scope>
    <source>
        <strain evidence="2 3">S1-96</strain>
    </source>
</reference>
<keyword evidence="1" id="KW-0812">Transmembrane</keyword>
<sequence>MLALHVVPPTSEISAVRRTLSEYALGPSKWVFDASVLLVALGSGLAFYALARHGMVRPLSAGMFFGALWIVSLLVIVYFTKTDWSIGPSLSGTIHRYASVVAFVSLPLAVLSVARAVFPGAPGWRFAARGLGVASLGFFGLILVGVVRMSMGGGPWWRFVPLGLVERAIAFTAVASVVVVVLGVLVRPVKSEELAGVAA</sequence>
<dbReference type="InterPro" id="IPR009339">
    <property type="entry name" value="DUF998"/>
</dbReference>
<feature type="transmembrane region" description="Helical" evidence="1">
    <location>
        <begin position="130"/>
        <end position="148"/>
    </location>
</feature>
<dbReference type="EMBL" id="JAFFZE010000028">
    <property type="protein sequence ID" value="MCT2587816.1"/>
    <property type="molecule type" value="Genomic_DNA"/>
</dbReference>
<evidence type="ECO:0000313" key="3">
    <source>
        <dbReference type="Proteomes" id="UP001156441"/>
    </source>
</evidence>
<feature type="transmembrane region" description="Helical" evidence="1">
    <location>
        <begin position="62"/>
        <end position="80"/>
    </location>
</feature>
<proteinExistence type="predicted"/>
<protein>
    <submittedName>
        <fullName evidence="2">DUF998 domain-containing protein</fullName>
    </submittedName>
</protein>
<dbReference type="Pfam" id="PF06197">
    <property type="entry name" value="DUF998"/>
    <property type="match status" value="1"/>
</dbReference>
<keyword evidence="3" id="KW-1185">Reference proteome</keyword>
<gene>
    <name evidence="2" type="ORF">JT362_32345</name>
</gene>
<comment type="caution">
    <text evidence="2">The sequence shown here is derived from an EMBL/GenBank/DDBJ whole genome shotgun (WGS) entry which is preliminary data.</text>
</comment>
<feature type="transmembrane region" description="Helical" evidence="1">
    <location>
        <begin position="168"/>
        <end position="186"/>
    </location>
</feature>
<evidence type="ECO:0000256" key="1">
    <source>
        <dbReference type="SAM" id="Phobius"/>
    </source>
</evidence>
<feature type="transmembrane region" description="Helical" evidence="1">
    <location>
        <begin position="100"/>
        <end position="118"/>
    </location>
</feature>
<keyword evidence="1" id="KW-1133">Transmembrane helix</keyword>
<feature type="transmembrane region" description="Helical" evidence="1">
    <location>
        <begin position="30"/>
        <end position="50"/>
    </location>
</feature>